<keyword evidence="6" id="KW-0406">Ion transport</keyword>
<dbReference type="SUPFAM" id="SSF160240">
    <property type="entry name" value="Cation efflux protein cytoplasmic domain-like"/>
    <property type="match status" value="2"/>
</dbReference>
<reference evidence="11" key="2">
    <citation type="submission" date="2021-03" db="UniProtKB">
        <authorList>
            <consortium name="EnsemblPlants"/>
        </authorList>
    </citation>
    <scope>IDENTIFICATION</scope>
</reference>
<dbReference type="InterPro" id="IPR002524">
    <property type="entry name" value="Cation_efflux"/>
</dbReference>
<keyword evidence="3" id="KW-0813">Transport</keyword>
<evidence type="ECO:0000313" key="12">
    <source>
        <dbReference type="Proteomes" id="UP000596660"/>
    </source>
</evidence>
<dbReference type="Gene3D" id="3.30.70.1350">
    <property type="entry name" value="Cation efflux protein, cytoplasmic domain"/>
    <property type="match status" value="2"/>
</dbReference>
<evidence type="ECO:0000256" key="4">
    <source>
        <dbReference type="ARBA" id="ARBA00022692"/>
    </source>
</evidence>
<evidence type="ECO:0008006" key="13">
    <source>
        <dbReference type="Google" id="ProtNLM"/>
    </source>
</evidence>
<feature type="domain" description="Cation efflux protein cytoplasmic" evidence="10">
    <location>
        <begin position="314"/>
        <end position="389"/>
    </location>
</feature>
<dbReference type="Gramene" id="AUR62044375-RA">
    <property type="protein sequence ID" value="AUR62044375-RA:cds"/>
    <property type="gene ID" value="AUR62044375"/>
</dbReference>
<organism evidence="11 12">
    <name type="scientific">Chenopodium quinoa</name>
    <name type="common">Quinoa</name>
    <dbReference type="NCBI Taxonomy" id="63459"/>
    <lineage>
        <taxon>Eukaryota</taxon>
        <taxon>Viridiplantae</taxon>
        <taxon>Streptophyta</taxon>
        <taxon>Embryophyta</taxon>
        <taxon>Tracheophyta</taxon>
        <taxon>Spermatophyta</taxon>
        <taxon>Magnoliopsida</taxon>
        <taxon>eudicotyledons</taxon>
        <taxon>Gunneridae</taxon>
        <taxon>Pentapetalae</taxon>
        <taxon>Caryophyllales</taxon>
        <taxon>Chenopodiaceae</taxon>
        <taxon>Chenopodioideae</taxon>
        <taxon>Atripliceae</taxon>
        <taxon>Chenopodium</taxon>
    </lineage>
</organism>
<dbReference type="AlphaFoldDB" id="A0A803NE28"/>
<accession>A0A803NE28</accession>
<dbReference type="GO" id="GO:0008324">
    <property type="term" value="F:monoatomic cation transmembrane transporter activity"/>
    <property type="evidence" value="ECO:0007669"/>
    <property type="project" value="InterPro"/>
</dbReference>
<evidence type="ECO:0000256" key="2">
    <source>
        <dbReference type="ARBA" id="ARBA00008873"/>
    </source>
</evidence>
<dbReference type="InterPro" id="IPR058533">
    <property type="entry name" value="Cation_efflux_TM"/>
</dbReference>
<dbReference type="FunFam" id="1.20.1510.10:FF:000003">
    <property type="entry name" value="Metal tolerance protein 11"/>
    <property type="match status" value="1"/>
</dbReference>
<reference evidence="11" key="1">
    <citation type="journal article" date="2017" name="Nature">
        <title>The genome of Chenopodium quinoa.</title>
        <authorList>
            <person name="Jarvis D.E."/>
            <person name="Ho Y.S."/>
            <person name="Lightfoot D.J."/>
            <person name="Schmoeckel S.M."/>
            <person name="Li B."/>
            <person name="Borm T.J.A."/>
            <person name="Ohyanagi H."/>
            <person name="Mineta K."/>
            <person name="Michell C.T."/>
            <person name="Saber N."/>
            <person name="Kharbatia N.M."/>
            <person name="Rupper R.R."/>
            <person name="Sharp A.R."/>
            <person name="Dally N."/>
            <person name="Boughton B.A."/>
            <person name="Woo Y.H."/>
            <person name="Gao G."/>
            <person name="Schijlen E.G.W.M."/>
            <person name="Guo X."/>
            <person name="Momin A.A."/>
            <person name="Negrao S."/>
            <person name="Al-Babili S."/>
            <person name="Gehring C."/>
            <person name="Roessner U."/>
            <person name="Jung C."/>
            <person name="Murphy K."/>
            <person name="Arold S.T."/>
            <person name="Gojobori T."/>
            <person name="van der Linden C.G."/>
            <person name="van Loo E.N."/>
            <person name="Jellen E.N."/>
            <person name="Maughan P.J."/>
            <person name="Tester M."/>
        </authorList>
    </citation>
    <scope>NUCLEOTIDE SEQUENCE [LARGE SCALE GENOMIC DNA]</scope>
    <source>
        <strain evidence="11">cv. PI 614886</strain>
    </source>
</reference>
<dbReference type="NCBIfam" id="TIGR01297">
    <property type="entry name" value="CDF"/>
    <property type="match status" value="1"/>
</dbReference>
<dbReference type="Pfam" id="PF01545">
    <property type="entry name" value="Cation_efflux"/>
    <property type="match status" value="1"/>
</dbReference>
<sequence>MENEVCIGESRRELLSPLPDVESVVITEFNDDVLPSWRLSISEFQLPKQTHPSFHPLLCLNPTRRRQGKVADYYKKQERLLEGFNEMESINETGFFPGSLTEDEMKQLAKSERLAINISNAANVVLFLAKIYASVESRSLAVIASTLDSLLDLLSGFILWFTSHAMRKPNQYYYPIGKKRMQPVGIIVFASVMATLGLQILLESARDLVTKTGPKMNHTQEMWMIGIMVSVTVVKFCLMIYCRRFKNEIVRAYAQDHFFDVVTNSIGLATAVLAVRFFWWIDPTGAIIIALYTISTWARTVIENVWSLIGRTAPPEFLAKLTYLIWNHNEEIKHIDTVRAYTFGTHYFAEVDIVLPEDMLLNQAHNIGETLQEKLEQLPDVERAFVHIDFEFTHRPEHKAKIALYTISTWARTVIENVWSLIGRTAPPEFLAKLTYLIWNHNEEIKHIDTVRAYTFGTHYFAEVDIVLPEDMLLNQAHNIGETLQEKLEQLPDVERAFVHIDFEFTHQPEHKAKV</sequence>
<dbReference type="InterPro" id="IPR036837">
    <property type="entry name" value="Cation_efflux_CTD_sf"/>
</dbReference>
<evidence type="ECO:0000256" key="3">
    <source>
        <dbReference type="ARBA" id="ARBA00022448"/>
    </source>
</evidence>
<evidence type="ECO:0000256" key="5">
    <source>
        <dbReference type="ARBA" id="ARBA00022989"/>
    </source>
</evidence>
<dbReference type="Pfam" id="PF16916">
    <property type="entry name" value="ZT_dimer"/>
    <property type="match status" value="2"/>
</dbReference>
<feature type="transmembrane region" description="Helical" evidence="8">
    <location>
        <begin position="139"/>
        <end position="162"/>
    </location>
</feature>
<dbReference type="InterPro" id="IPR027469">
    <property type="entry name" value="Cation_efflux_TMD_sf"/>
</dbReference>
<feature type="transmembrane region" description="Helical" evidence="8">
    <location>
        <begin position="261"/>
        <end position="279"/>
    </location>
</feature>
<dbReference type="InterPro" id="IPR050291">
    <property type="entry name" value="CDF_Transporter"/>
</dbReference>
<feature type="transmembrane region" description="Helical" evidence="8">
    <location>
        <begin position="183"/>
        <end position="202"/>
    </location>
</feature>
<keyword evidence="4 8" id="KW-0812">Transmembrane</keyword>
<keyword evidence="12" id="KW-1185">Reference proteome</keyword>
<evidence type="ECO:0000259" key="9">
    <source>
        <dbReference type="Pfam" id="PF01545"/>
    </source>
</evidence>
<comment type="subcellular location">
    <subcellularLocation>
        <location evidence="1">Endomembrane system</location>
        <topology evidence="1">Multi-pass membrane protein</topology>
    </subcellularLocation>
</comment>
<dbReference type="PANTHER" id="PTHR43840">
    <property type="entry name" value="MITOCHONDRIAL METAL TRANSPORTER 1-RELATED"/>
    <property type="match status" value="1"/>
</dbReference>
<dbReference type="PANTHER" id="PTHR43840:SF2">
    <property type="entry name" value="METAL TOLERANCE PROTEIN 9"/>
    <property type="match status" value="1"/>
</dbReference>
<evidence type="ECO:0000313" key="11">
    <source>
        <dbReference type="EnsemblPlants" id="AUR62044375-RA:cds"/>
    </source>
</evidence>
<feature type="domain" description="Cation efflux protein cytoplasmic" evidence="10">
    <location>
        <begin position="427"/>
        <end position="502"/>
    </location>
</feature>
<keyword evidence="7 8" id="KW-0472">Membrane</keyword>
<evidence type="ECO:0000259" key="10">
    <source>
        <dbReference type="Pfam" id="PF16916"/>
    </source>
</evidence>
<dbReference type="GO" id="GO:0012505">
    <property type="term" value="C:endomembrane system"/>
    <property type="evidence" value="ECO:0007669"/>
    <property type="project" value="UniProtKB-SubCell"/>
</dbReference>
<name>A0A803NE28_CHEQI</name>
<dbReference type="EnsemblPlants" id="AUR62044375-RA">
    <property type="protein sequence ID" value="AUR62044375-RA:cds"/>
    <property type="gene ID" value="AUR62044375"/>
</dbReference>
<evidence type="ECO:0000256" key="7">
    <source>
        <dbReference type="ARBA" id="ARBA00023136"/>
    </source>
</evidence>
<feature type="domain" description="Cation efflux protein transmembrane" evidence="9">
    <location>
        <begin position="118"/>
        <end position="308"/>
    </location>
</feature>
<dbReference type="OMA" id="AICVCTF"/>
<dbReference type="GO" id="GO:0016020">
    <property type="term" value="C:membrane"/>
    <property type="evidence" value="ECO:0007669"/>
    <property type="project" value="InterPro"/>
</dbReference>
<keyword evidence="5 8" id="KW-1133">Transmembrane helix</keyword>
<dbReference type="FunFam" id="3.30.70.1350:FF:000001">
    <property type="entry name" value="Metal tolerance protein 11"/>
    <property type="match status" value="2"/>
</dbReference>
<dbReference type="Proteomes" id="UP000596660">
    <property type="component" value="Unplaced"/>
</dbReference>
<evidence type="ECO:0000256" key="1">
    <source>
        <dbReference type="ARBA" id="ARBA00004127"/>
    </source>
</evidence>
<evidence type="ECO:0000256" key="8">
    <source>
        <dbReference type="SAM" id="Phobius"/>
    </source>
</evidence>
<feature type="transmembrane region" description="Helical" evidence="8">
    <location>
        <begin position="222"/>
        <end position="241"/>
    </location>
</feature>
<feature type="transmembrane region" description="Helical" evidence="8">
    <location>
        <begin position="114"/>
        <end position="133"/>
    </location>
</feature>
<dbReference type="SUPFAM" id="SSF161111">
    <property type="entry name" value="Cation efflux protein transmembrane domain-like"/>
    <property type="match status" value="1"/>
</dbReference>
<proteinExistence type="inferred from homology"/>
<protein>
    <recommendedName>
        <fullName evidence="13">Cation efflux protein cytoplasmic domain-containing protein</fullName>
    </recommendedName>
</protein>
<evidence type="ECO:0000256" key="6">
    <source>
        <dbReference type="ARBA" id="ARBA00023065"/>
    </source>
</evidence>
<dbReference type="Gene3D" id="1.20.1510.10">
    <property type="entry name" value="Cation efflux protein transmembrane domain"/>
    <property type="match status" value="1"/>
</dbReference>
<dbReference type="InterPro" id="IPR027470">
    <property type="entry name" value="Cation_efflux_CTD"/>
</dbReference>
<comment type="similarity">
    <text evidence="2">Belongs to the cation diffusion facilitator (CDF) transporter (TC 2.A.4) family. SLC30A subfamily.</text>
</comment>